<evidence type="ECO:0000313" key="4">
    <source>
        <dbReference type="EMBL" id="MBK4714612.1"/>
    </source>
</evidence>
<comment type="caution">
    <text evidence="4">The sequence shown here is derived from an EMBL/GenBank/DDBJ whole genome shotgun (WGS) entry which is preliminary data.</text>
</comment>
<comment type="similarity">
    <text evidence="1">Belongs to the SMC family. SbcC subfamily.</text>
</comment>
<comment type="function">
    <text evidence="1">SbcCD cleaves DNA hairpin structures. These structures can inhibit DNA replication and are intermediates in certain DNA recombination reactions. The complex acts as a 3'-&gt;5' double strand exonuclease that can open hairpins. It also has a 5' single-strand endonuclease activity.</text>
</comment>
<dbReference type="GO" id="GO:0016887">
    <property type="term" value="F:ATP hydrolysis activity"/>
    <property type="evidence" value="ECO:0007669"/>
    <property type="project" value="InterPro"/>
</dbReference>
<dbReference type="Gene3D" id="3.40.50.300">
    <property type="entry name" value="P-loop containing nucleotide triphosphate hydrolases"/>
    <property type="match status" value="2"/>
</dbReference>
<dbReference type="GO" id="GO:0006310">
    <property type="term" value="P:DNA recombination"/>
    <property type="evidence" value="ECO:0007669"/>
    <property type="project" value="UniProtKB-KW"/>
</dbReference>
<feature type="coiled-coil region" evidence="1">
    <location>
        <begin position="618"/>
        <end position="645"/>
    </location>
</feature>
<dbReference type="Pfam" id="PF13476">
    <property type="entry name" value="AAA_23"/>
    <property type="match status" value="1"/>
</dbReference>
<dbReference type="RefSeq" id="WP_238712759.1">
    <property type="nucleotide sequence ID" value="NZ_JAEPBH010000008.1"/>
</dbReference>
<comment type="subunit">
    <text evidence="1">Heterodimer of SbcC and SbcD.</text>
</comment>
<dbReference type="InterPro" id="IPR004592">
    <property type="entry name" value="SbcC_gammaproteobac_type"/>
</dbReference>
<dbReference type="Pfam" id="PF13558">
    <property type="entry name" value="SbcC_Walker_B"/>
    <property type="match status" value="1"/>
</dbReference>
<dbReference type="EMBL" id="JAEPBH010000008">
    <property type="protein sequence ID" value="MBK4714612.1"/>
    <property type="molecule type" value="Genomic_DNA"/>
</dbReference>
<dbReference type="PANTHER" id="PTHR32114:SF2">
    <property type="entry name" value="ABC TRANSPORTER ABCH.3"/>
    <property type="match status" value="1"/>
</dbReference>
<keyword evidence="1 4" id="KW-0378">Hydrolase</keyword>
<keyword evidence="5" id="KW-1185">Reference proteome</keyword>
<keyword evidence="1 4" id="KW-0269">Exonuclease</keyword>
<feature type="domain" description="Rad50/SbcC-type AAA" evidence="3">
    <location>
        <begin position="6"/>
        <end position="228"/>
    </location>
</feature>
<feature type="compositionally biased region" description="Basic and acidic residues" evidence="2">
    <location>
        <begin position="561"/>
        <end position="574"/>
    </location>
</feature>
<organism evidence="4 5">
    <name type="scientific">Tenebrionibacter intestinalis</name>
    <dbReference type="NCBI Taxonomy" id="2799638"/>
    <lineage>
        <taxon>Bacteria</taxon>
        <taxon>Pseudomonadati</taxon>
        <taxon>Pseudomonadota</taxon>
        <taxon>Gammaproteobacteria</taxon>
        <taxon>Enterobacterales</taxon>
        <taxon>Enterobacteriaceae</taxon>
        <taxon>Tenebrionibacter/Tenebrionicola group</taxon>
        <taxon>Tenebrionibacter</taxon>
    </lineage>
</organism>
<dbReference type="GO" id="GO:0006302">
    <property type="term" value="P:double-strand break repair"/>
    <property type="evidence" value="ECO:0007669"/>
    <property type="project" value="InterPro"/>
</dbReference>
<keyword evidence="1" id="KW-0540">Nuclease</keyword>
<evidence type="ECO:0000313" key="5">
    <source>
        <dbReference type="Proteomes" id="UP000659047"/>
    </source>
</evidence>
<evidence type="ECO:0000256" key="2">
    <source>
        <dbReference type="SAM" id="MobiDB-lite"/>
    </source>
</evidence>
<dbReference type="PANTHER" id="PTHR32114">
    <property type="entry name" value="ABC TRANSPORTER ABCH.3"/>
    <property type="match status" value="1"/>
</dbReference>
<feature type="coiled-coil region" evidence="1">
    <location>
        <begin position="736"/>
        <end position="809"/>
    </location>
</feature>
<name>A0A8K0V5L1_9ENTR</name>
<accession>A0A8K0V5L1</accession>
<keyword evidence="1" id="KW-0175">Coiled coil</keyword>
<dbReference type="InterPro" id="IPR027417">
    <property type="entry name" value="P-loop_NTPase"/>
</dbReference>
<dbReference type="NCBIfam" id="NF007600">
    <property type="entry name" value="PRK10246.1"/>
    <property type="match status" value="1"/>
</dbReference>
<dbReference type="GO" id="GO:0004519">
    <property type="term" value="F:endonuclease activity"/>
    <property type="evidence" value="ECO:0007669"/>
    <property type="project" value="UniProtKB-KW"/>
</dbReference>
<dbReference type="GO" id="GO:0004527">
    <property type="term" value="F:exonuclease activity"/>
    <property type="evidence" value="ECO:0007669"/>
    <property type="project" value="UniProtKB-KW"/>
</dbReference>
<keyword evidence="1" id="KW-0235">DNA replication</keyword>
<dbReference type="InterPro" id="IPR038729">
    <property type="entry name" value="Rad50/SbcC_AAA"/>
</dbReference>
<dbReference type="NCBIfam" id="TIGR00618">
    <property type="entry name" value="sbcc"/>
    <property type="match status" value="1"/>
</dbReference>
<protein>
    <recommendedName>
        <fullName evidence="1">Nuclease SbcCD subunit C</fullName>
    </recommendedName>
</protein>
<sequence>MKILTLRLKNINSLRGEWHIDFTAEPFASSGLFAITGPTGAGKTTLLDAICLALYHKTPRLNAITQSQNDLMTRDTAECLAEVEFEVKGAAYRAFWSQNRARNQPDGNLQAPRVELARMKDGKILADKVKDKLDKLAELTGLDYDRFTKSMLLSQGQFAAFLNADANARAALLEELTGTEVYGRLSACVFERHKSARAALEKLEIQAAGIALLSPEEKQQLTENLQTLAAEEERMLAQQKTLQAQQQWLHRSQQLDAHQQEVITAQRAAASALEQAAPELSRLELARPAAIIQPDWQMRQEQEACLNAAQRAHEEVSARLREQQRQRGLIRESAARQYAELTHERAALVRWLTENAAVEAWRGELAGWRIAFAQRRRDRQQLTQLERTIVSLNEQLALLPEFAHPASPEQVSERLQQLTLERPGRRRLAQLHARFAPLAQRSAALEREVSVLTSQIIGQEKALTEKRNAWAQINQQAADVKKICELEATVVRLRDERAKLQPDMPCPLCGSTSHPAVKQYQAVETSGNEQRLARLEQEKNLLSEQGAALKGQLDAWQAHKRQQEKERSALDNEQRQLEQQWSDACLALKISLTPRQDIAGWLDAQEQEEQRLLTLQQRHGLESQRQAAQAQLAALSNECDAQQRERGATLASLGLSWPGQEKEAAWLAERESQAQEWRQRQQHADTLREALSALEQILRALPESLPDADTAQALQPVTLEDWSQIQESCVSLTGQLTGLSSQIDQARQRVSDAKQRFAQALAASPFDDEAAFLAARLDDAALAALEQRKAQLERVLHQQQTRLEEIQHAQREHGAQRPARFTNDATIASVNESLASLARLLRDNTTRQGEIKQQLRQEADNAQRLQALHAQIEKCRHTLEEWSHLNHLIGSKEGDKFRRFAQGLTLDNLVWLANNQLQRLHGRYLLQRKASESLELEVVDTWQADAVRDTRTLSGGESFLVSLALALALSDLVSHKTSIESLFLDEGFGTLDARTLDIALDALDALNASGKTIGVISHVEAMKERIPVQIKVRKINGLGFSRLDNAFAR</sequence>
<proteinExistence type="inferred from homology"/>
<reference evidence="4" key="1">
    <citation type="submission" date="2021-01" db="EMBL/GenBank/DDBJ databases">
        <title>Intestinitalea alba gen. nov., sp. nov., a novel genus of the family Enterobacteriaceae, isolated from the gut of the plastic-eating mealworm Tenebrio molitor L.</title>
        <authorList>
            <person name="Yang Y."/>
        </authorList>
    </citation>
    <scope>NUCLEOTIDE SEQUENCE</scope>
    <source>
        <strain evidence="4">BIT-L3</strain>
    </source>
</reference>
<gene>
    <name evidence="1 4" type="primary">sbcC</name>
    <name evidence="4" type="ORF">JJB97_04535</name>
</gene>
<evidence type="ECO:0000256" key="1">
    <source>
        <dbReference type="RuleBase" id="RU363070"/>
    </source>
</evidence>
<keyword evidence="1" id="KW-0233">DNA recombination</keyword>
<keyword evidence="1" id="KW-0255">Endonuclease</keyword>
<dbReference type="SUPFAM" id="SSF52540">
    <property type="entry name" value="P-loop containing nucleoside triphosphate hydrolases"/>
    <property type="match status" value="1"/>
</dbReference>
<dbReference type="Proteomes" id="UP000659047">
    <property type="component" value="Unassembled WGS sequence"/>
</dbReference>
<feature type="coiled-coil region" evidence="1">
    <location>
        <begin position="218"/>
        <end position="275"/>
    </location>
</feature>
<dbReference type="GO" id="GO:0006260">
    <property type="term" value="P:DNA replication"/>
    <property type="evidence" value="ECO:0007669"/>
    <property type="project" value="UniProtKB-KW"/>
</dbReference>
<dbReference type="AlphaFoldDB" id="A0A8K0V5L1"/>
<feature type="region of interest" description="Disordered" evidence="2">
    <location>
        <begin position="555"/>
        <end position="574"/>
    </location>
</feature>
<evidence type="ECO:0000259" key="3">
    <source>
        <dbReference type="Pfam" id="PF13476"/>
    </source>
</evidence>